<dbReference type="InterPro" id="IPR058532">
    <property type="entry name" value="YjbR/MT2646/Rv2570-like"/>
</dbReference>
<organism evidence="1 2">
    <name type="scientific">Rufibacter roseus</name>
    <dbReference type="NCBI Taxonomy" id="1567108"/>
    <lineage>
        <taxon>Bacteria</taxon>
        <taxon>Pseudomonadati</taxon>
        <taxon>Bacteroidota</taxon>
        <taxon>Cytophagia</taxon>
        <taxon>Cytophagales</taxon>
        <taxon>Hymenobacteraceae</taxon>
        <taxon>Rufibacter</taxon>
    </lineage>
</organism>
<dbReference type="InterPro" id="IPR038056">
    <property type="entry name" value="YjbR-like_sf"/>
</dbReference>
<evidence type="ECO:0000313" key="2">
    <source>
        <dbReference type="Proteomes" id="UP001596405"/>
    </source>
</evidence>
<dbReference type="EMBL" id="JBHSYQ010000016">
    <property type="protein sequence ID" value="MFC6999642.1"/>
    <property type="molecule type" value="Genomic_DNA"/>
</dbReference>
<name>A0ABW2DSR0_9BACT</name>
<dbReference type="Proteomes" id="UP001596405">
    <property type="component" value="Unassembled WGS sequence"/>
</dbReference>
<dbReference type="Pfam" id="PF04237">
    <property type="entry name" value="YjbR"/>
    <property type="match status" value="1"/>
</dbReference>
<accession>A0ABW2DSR0</accession>
<protein>
    <submittedName>
        <fullName evidence="1">MmcQ/YjbR family DNA-binding protein</fullName>
    </submittedName>
</protein>
<reference evidence="2" key="1">
    <citation type="journal article" date="2019" name="Int. J. Syst. Evol. Microbiol.">
        <title>The Global Catalogue of Microorganisms (GCM) 10K type strain sequencing project: providing services to taxonomists for standard genome sequencing and annotation.</title>
        <authorList>
            <consortium name="The Broad Institute Genomics Platform"/>
            <consortium name="The Broad Institute Genome Sequencing Center for Infectious Disease"/>
            <person name="Wu L."/>
            <person name="Ma J."/>
        </authorList>
    </citation>
    <scope>NUCLEOTIDE SEQUENCE [LARGE SCALE GENOMIC DNA]</scope>
    <source>
        <strain evidence="2">CGMCC 4.7393</strain>
    </source>
</reference>
<comment type="caution">
    <text evidence="1">The sequence shown here is derived from an EMBL/GenBank/DDBJ whole genome shotgun (WGS) entry which is preliminary data.</text>
</comment>
<dbReference type="InterPro" id="IPR007351">
    <property type="entry name" value="YjbR"/>
</dbReference>
<keyword evidence="2" id="KW-1185">Reference proteome</keyword>
<dbReference type="GO" id="GO:0003677">
    <property type="term" value="F:DNA binding"/>
    <property type="evidence" value="ECO:0007669"/>
    <property type="project" value="UniProtKB-KW"/>
</dbReference>
<dbReference type="Gene3D" id="3.90.1150.30">
    <property type="match status" value="1"/>
</dbReference>
<evidence type="ECO:0000313" key="1">
    <source>
        <dbReference type="EMBL" id="MFC6999642.1"/>
    </source>
</evidence>
<dbReference type="PANTHER" id="PTHR35145">
    <property type="entry name" value="CYTOPLASMIC PROTEIN-RELATED"/>
    <property type="match status" value="1"/>
</dbReference>
<proteinExistence type="predicted"/>
<dbReference type="PANTHER" id="PTHR35145:SF1">
    <property type="entry name" value="CYTOPLASMIC PROTEIN"/>
    <property type="match status" value="1"/>
</dbReference>
<gene>
    <name evidence="1" type="ORF">ACFQHR_18550</name>
</gene>
<dbReference type="SUPFAM" id="SSF142906">
    <property type="entry name" value="YjbR-like"/>
    <property type="match status" value="1"/>
</dbReference>
<sequence length="126" mass="14438">MNIEEFREYCLAKPHTTESLPFDNDALVFKVAGKIFAIASLSEYEAGVALKCDPEWAVELREQYDAVKQAYHMNKKHWNSVLPAGNLPSDLFKKLIDHSYGLVLHGIPKKKRQELQLQNYPDSTMN</sequence>
<keyword evidence="1" id="KW-0238">DNA-binding</keyword>
<dbReference type="RefSeq" id="WP_066620980.1">
    <property type="nucleotide sequence ID" value="NZ_JBHSYQ010000016.1"/>
</dbReference>